<name>A0A8X8H529_9RHOB</name>
<dbReference type="EMBL" id="WHUT02000009">
    <property type="protein sequence ID" value="NUB45788.1"/>
    <property type="molecule type" value="Genomic_DNA"/>
</dbReference>
<reference evidence="2" key="1">
    <citation type="submission" date="2020-05" db="EMBL/GenBank/DDBJ databases">
        <title>Fertoebacter nigrum gen. nov., sp. nov., a new member of the family Rhodobacteraceae.</title>
        <authorList>
            <person name="Szuroczki S."/>
            <person name="Abbaszade G."/>
            <person name="Buni D."/>
            <person name="Schumann P."/>
            <person name="Toth E."/>
        </authorList>
    </citation>
    <scope>NUCLEOTIDE SEQUENCE</scope>
    <source>
        <strain evidence="2">RG-N-1a</strain>
    </source>
</reference>
<dbReference type="AlphaFoldDB" id="A0A8X8H529"/>
<feature type="compositionally biased region" description="Basic and acidic residues" evidence="1">
    <location>
        <begin position="280"/>
        <end position="289"/>
    </location>
</feature>
<gene>
    <name evidence="2" type="ORF">GEU84_015420</name>
</gene>
<feature type="region of interest" description="Disordered" evidence="1">
    <location>
        <begin position="250"/>
        <end position="297"/>
    </location>
</feature>
<proteinExistence type="predicted"/>
<organism evidence="2 3">
    <name type="scientific">Fertoeibacter niger</name>
    <dbReference type="NCBI Taxonomy" id="2656921"/>
    <lineage>
        <taxon>Bacteria</taxon>
        <taxon>Pseudomonadati</taxon>
        <taxon>Pseudomonadota</taxon>
        <taxon>Alphaproteobacteria</taxon>
        <taxon>Rhodobacterales</taxon>
        <taxon>Paracoccaceae</taxon>
        <taxon>Fertoeibacter</taxon>
    </lineage>
</organism>
<feature type="compositionally biased region" description="Acidic residues" evidence="1">
    <location>
        <begin position="254"/>
        <end position="278"/>
    </location>
</feature>
<keyword evidence="3" id="KW-1185">Reference proteome</keyword>
<accession>A0A8X8H529</accession>
<comment type="caution">
    <text evidence="2">The sequence shown here is derived from an EMBL/GenBank/DDBJ whole genome shotgun (WGS) entry which is preliminary data.</text>
</comment>
<sequence length="297" mass="32815">MTRKRSTRSIEDDLDRNREKLASAFDSLLSRSTVDLLTREALGLLRSNADVYRQVATNAVRRNPLAVAVAGIGLAWLVLGRGSRTDDDAEDLVEEVRSTRRRAARVVDEAELVAEGRWSEGVDKLRRAASARLRKLEEEARETYDGLRDDLSDSAADARDYMGERAAVLADLAEDLRERFAHGLDDLSSAARSRIIAAREEAYAARLRAEEALGRGGREAKRMVEDHPMVAGAVALALGAALGAVLSRRSAATDADDADLDEDDLDDVEDDDFPESLEEAQQRWRDRKASRGRRARA</sequence>
<dbReference type="RefSeq" id="WP_152827527.1">
    <property type="nucleotide sequence ID" value="NZ_WHUT02000009.1"/>
</dbReference>
<dbReference type="Proteomes" id="UP000484076">
    <property type="component" value="Unassembled WGS sequence"/>
</dbReference>
<evidence type="ECO:0000256" key="1">
    <source>
        <dbReference type="SAM" id="MobiDB-lite"/>
    </source>
</evidence>
<dbReference type="SUPFAM" id="SSF58113">
    <property type="entry name" value="Apolipoprotein A-I"/>
    <property type="match status" value="1"/>
</dbReference>
<evidence type="ECO:0000313" key="3">
    <source>
        <dbReference type="Proteomes" id="UP000484076"/>
    </source>
</evidence>
<evidence type="ECO:0000313" key="2">
    <source>
        <dbReference type="EMBL" id="NUB45788.1"/>
    </source>
</evidence>
<evidence type="ECO:0008006" key="4">
    <source>
        <dbReference type="Google" id="ProtNLM"/>
    </source>
</evidence>
<protein>
    <recommendedName>
        <fullName evidence="4">DUF3618 domain-containing protein</fullName>
    </recommendedName>
</protein>